<protein>
    <submittedName>
        <fullName evidence="2">Aspartyl protease family protein</fullName>
    </submittedName>
</protein>
<dbReference type="InterPro" id="IPR034122">
    <property type="entry name" value="Retropepsin-like_bacterial"/>
</dbReference>
<dbReference type="OrthoDB" id="7595324at2"/>
<gene>
    <name evidence="2" type="ORF">BCF33_0567</name>
</gene>
<dbReference type="RefSeq" id="WP_106159405.1">
    <property type="nucleotide sequence ID" value="NZ_PVTT01000001.1"/>
</dbReference>
<evidence type="ECO:0000256" key="1">
    <source>
        <dbReference type="SAM" id="Phobius"/>
    </source>
</evidence>
<dbReference type="Gene3D" id="2.40.70.10">
    <property type="entry name" value="Acid Proteases"/>
    <property type="match status" value="1"/>
</dbReference>
<organism evidence="2 3">
    <name type="scientific">Hasllibacter halocynthiae</name>
    <dbReference type="NCBI Taxonomy" id="595589"/>
    <lineage>
        <taxon>Bacteria</taxon>
        <taxon>Pseudomonadati</taxon>
        <taxon>Pseudomonadota</taxon>
        <taxon>Alphaproteobacteria</taxon>
        <taxon>Rhodobacterales</taxon>
        <taxon>Roseobacteraceae</taxon>
        <taxon>Hasllibacter</taxon>
    </lineage>
</organism>
<dbReference type="InterPro" id="IPR021109">
    <property type="entry name" value="Peptidase_aspartic_dom_sf"/>
</dbReference>
<dbReference type="SUPFAM" id="SSF50630">
    <property type="entry name" value="Acid proteases"/>
    <property type="match status" value="1"/>
</dbReference>
<reference evidence="2 3" key="1">
    <citation type="submission" date="2018-03" db="EMBL/GenBank/DDBJ databases">
        <title>Genomic Encyclopedia of Archaeal and Bacterial Type Strains, Phase II (KMG-II): from individual species to whole genera.</title>
        <authorList>
            <person name="Goeker M."/>
        </authorList>
    </citation>
    <scope>NUCLEOTIDE SEQUENCE [LARGE SCALE GENOMIC DNA]</scope>
    <source>
        <strain evidence="2 3">DSM 29318</strain>
    </source>
</reference>
<dbReference type="Proteomes" id="UP000238801">
    <property type="component" value="Unassembled WGS sequence"/>
</dbReference>
<evidence type="ECO:0000313" key="3">
    <source>
        <dbReference type="Proteomes" id="UP000238801"/>
    </source>
</evidence>
<comment type="caution">
    <text evidence="2">The sequence shown here is derived from an EMBL/GenBank/DDBJ whole genome shotgun (WGS) entry which is preliminary data.</text>
</comment>
<dbReference type="InterPro" id="IPR011969">
    <property type="entry name" value="Clan_AA_Asp_peptidase_C"/>
</dbReference>
<dbReference type="GO" id="GO:0008233">
    <property type="term" value="F:peptidase activity"/>
    <property type="evidence" value="ECO:0007669"/>
    <property type="project" value="UniProtKB-KW"/>
</dbReference>
<keyword evidence="3" id="KW-1185">Reference proteome</keyword>
<name>A0A2T0X7N5_9RHOB</name>
<dbReference type="EMBL" id="PVTT01000001">
    <property type="protein sequence ID" value="PRY94960.1"/>
    <property type="molecule type" value="Genomic_DNA"/>
</dbReference>
<keyword evidence="2" id="KW-0378">Hydrolase</keyword>
<accession>A0A2T0X7N5</accession>
<dbReference type="Pfam" id="PF13975">
    <property type="entry name" value="gag-asp_proteas"/>
    <property type="match status" value="1"/>
</dbReference>
<dbReference type="GO" id="GO:0006508">
    <property type="term" value="P:proteolysis"/>
    <property type="evidence" value="ECO:0007669"/>
    <property type="project" value="UniProtKB-KW"/>
</dbReference>
<keyword evidence="1" id="KW-0472">Membrane</keyword>
<keyword evidence="1" id="KW-0812">Transmembrane</keyword>
<dbReference type="NCBIfam" id="TIGR02281">
    <property type="entry name" value="clan_AA_DTGA"/>
    <property type="match status" value="1"/>
</dbReference>
<dbReference type="CDD" id="cd05483">
    <property type="entry name" value="retropepsin_like_bacteria"/>
    <property type="match status" value="1"/>
</dbReference>
<dbReference type="AlphaFoldDB" id="A0A2T0X7N5"/>
<sequence>MWTGDDTASLLYLSLLGAFLILVVARGQNLSGFLRYGLIWAAILGIAALGFAAWEDLRDDWFPPQTYLANGAVEVPRARSGHHEIVLRLDGRPVRFLVDTGATGISLPRDVAADVGIDVDALAFDGEAMTANGTVPFARARVGTVALGDRVDRDVPVAVNGGGLRTPLLGMSYLNRFGSVSIRRGVLTLTP</sequence>
<feature type="transmembrane region" description="Helical" evidence="1">
    <location>
        <begin position="37"/>
        <end position="54"/>
    </location>
</feature>
<keyword evidence="1" id="KW-1133">Transmembrane helix</keyword>
<evidence type="ECO:0000313" key="2">
    <source>
        <dbReference type="EMBL" id="PRY94960.1"/>
    </source>
</evidence>
<keyword evidence="2" id="KW-0645">Protease</keyword>
<proteinExistence type="predicted"/>